<dbReference type="EMBL" id="RXGB01000427">
    <property type="protein sequence ID" value="TMX03450.1"/>
    <property type="molecule type" value="Genomic_DNA"/>
</dbReference>
<proteinExistence type="predicted"/>
<feature type="compositionally biased region" description="Low complexity" evidence="1">
    <location>
        <begin position="14"/>
        <end position="26"/>
    </location>
</feature>
<dbReference type="AlphaFoldDB" id="A0A6N2CF34"/>
<name>A0A6N2CF34_SOLCI</name>
<evidence type="ECO:0000256" key="1">
    <source>
        <dbReference type="SAM" id="MobiDB-lite"/>
    </source>
</evidence>
<evidence type="ECO:0000313" key="2">
    <source>
        <dbReference type="EMBL" id="TMX03450.1"/>
    </source>
</evidence>
<protein>
    <submittedName>
        <fullName evidence="2">Uncharacterized protein</fullName>
    </submittedName>
</protein>
<organism evidence="2">
    <name type="scientific">Solanum chilense</name>
    <name type="common">Tomato</name>
    <name type="synonym">Lycopersicon chilense</name>
    <dbReference type="NCBI Taxonomy" id="4083"/>
    <lineage>
        <taxon>Eukaryota</taxon>
        <taxon>Viridiplantae</taxon>
        <taxon>Streptophyta</taxon>
        <taxon>Embryophyta</taxon>
        <taxon>Tracheophyta</taxon>
        <taxon>Spermatophyta</taxon>
        <taxon>Magnoliopsida</taxon>
        <taxon>eudicotyledons</taxon>
        <taxon>Gunneridae</taxon>
        <taxon>Pentapetalae</taxon>
        <taxon>asterids</taxon>
        <taxon>lamiids</taxon>
        <taxon>Solanales</taxon>
        <taxon>Solanaceae</taxon>
        <taxon>Solanoideae</taxon>
        <taxon>Solaneae</taxon>
        <taxon>Solanum</taxon>
        <taxon>Solanum subgen. Lycopersicon</taxon>
    </lineage>
</organism>
<feature type="region of interest" description="Disordered" evidence="1">
    <location>
        <begin position="1"/>
        <end position="26"/>
    </location>
</feature>
<comment type="caution">
    <text evidence="2">The sequence shown here is derived from an EMBL/GenBank/DDBJ whole genome shotgun (WGS) entry which is preliminary data.</text>
</comment>
<gene>
    <name evidence="2" type="ORF">EJD97_016228</name>
</gene>
<sequence length="134" mass="14637">MLQYDPYETTPADSTHAISRARSSSRSTLPSAILVPLARLRAKTYHYRGTTDGGDYPHVRKKDRTNLQATRRTLLTDKEARQIRVQEMVIRASSSIPVISEGSTTKGVAIDVETTEGDPNILVAGSGKPDPPTC</sequence>
<reference evidence="2" key="1">
    <citation type="submission" date="2019-05" db="EMBL/GenBank/DDBJ databases">
        <title>The de novo reference genome and transcriptome assemblies of the wild tomato species Solanum chilense.</title>
        <authorList>
            <person name="Stam R."/>
            <person name="Nosenko T."/>
            <person name="Hoerger A.C."/>
            <person name="Stephan W."/>
            <person name="Seidel M.A."/>
            <person name="Kuhn J.M.M."/>
            <person name="Haberer G."/>
            <person name="Tellier A."/>
        </authorList>
    </citation>
    <scope>NUCLEOTIDE SEQUENCE</scope>
    <source>
        <tissue evidence="2">Mature leaves</tissue>
    </source>
</reference>
<accession>A0A6N2CF34</accession>